<proteinExistence type="predicted"/>
<organism evidence="2">
    <name type="scientific">Timema cristinae</name>
    <name type="common">Walking stick</name>
    <dbReference type="NCBI Taxonomy" id="61476"/>
    <lineage>
        <taxon>Eukaryota</taxon>
        <taxon>Metazoa</taxon>
        <taxon>Ecdysozoa</taxon>
        <taxon>Arthropoda</taxon>
        <taxon>Hexapoda</taxon>
        <taxon>Insecta</taxon>
        <taxon>Pterygota</taxon>
        <taxon>Neoptera</taxon>
        <taxon>Polyneoptera</taxon>
        <taxon>Phasmatodea</taxon>
        <taxon>Timematodea</taxon>
        <taxon>Timematoidea</taxon>
        <taxon>Timematidae</taxon>
        <taxon>Timema</taxon>
    </lineage>
</organism>
<reference evidence="2" key="1">
    <citation type="submission" date="2020-11" db="EMBL/GenBank/DDBJ databases">
        <authorList>
            <person name="Tran Van P."/>
        </authorList>
    </citation>
    <scope>NUCLEOTIDE SEQUENCE</scope>
</reference>
<feature type="region of interest" description="Disordered" evidence="1">
    <location>
        <begin position="39"/>
        <end position="59"/>
    </location>
</feature>
<sequence>MIMDMDPLIEFLEDKDHGLRIDEYRVLFYCNLSGGKRSTQLNKRGNKNKGGGGKKKEIGKQREKKYLDFIFKEWPFCSNVQISKILVDVNLYISYLYKFLKHFAIFNKVEKVFLIPLINEPFSSFPSSVTSPFHFK</sequence>
<protein>
    <submittedName>
        <fullName evidence="2">Uncharacterized protein</fullName>
    </submittedName>
</protein>
<gene>
    <name evidence="2" type="ORF">TCEB3V08_LOCUS9627</name>
</gene>
<evidence type="ECO:0000256" key="1">
    <source>
        <dbReference type="SAM" id="MobiDB-lite"/>
    </source>
</evidence>
<evidence type="ECO:0000313" key="2">
    <source>
        <dbReference type="EMBL" id="CAD7408643.1"/>
    </source>
</evidence>
<dbReference type="EMBL" id="OC320702">
    <property type="protein sequence ID" value="CAD7408643.1"/>
    <property type="molecule type" value="Genomic_DNA"/>
</dbReference>
<dbReference type="AlphaFoldDB" id="A0A7R9D8U2"/>
<accession>A0A7R9D8U2</accession>
<name>A0A7R9D8U2_TIMCR</name>